<dbReference type="Proteomes" id="UP001150925">
    <property type="component" value="Unassembled WGS sequence"/>
</dbReference>
<dbReference type="EMBL" id="JANBPY010001492">
    <property type="protein sequence ID" value="KAJ1959805.1"/>
    <property type="molecule type" value="Genomic_DNA"/>
</dbReference>
<keyword evidence="3" id="KW-1133">Transmembrane helix</keyword>
<dbReference type="Pfam" id="PF00171">
    <property type="entry name" value="Aldedh"/>
    <property type="match status" value="1"/>
</dbReference>
<keyword evidence="3" id="KW-0812">Transmembrane</keyword>
<dbReference type="InterPro" id="IPR016160">
    <property type="entry name" value="Ald_DH_CS_CYS"/>
</dbReference>
<evidence type="ECO:0000256" key="1">
    <source>
        <dbReference type="ARBA" id="ARBA00009986"/>
    </source>
</evidence>
<dbReference type="SUPFAM" id="SSF53720">
    <property type="entry name" value="ALDH-like"/>
    <property type="match status" value="1"/>
</dbReference>
<proteinExistence type="inferred from homology"/>
<dbReference type="GO" id="GO:0016620">
    <property type="term" value="F:oxidoreductase activity, acting on the aldehyde or oxo group of donors, NAD or NADP as acceptor"/>
    <property type="evidence" value="ECO:0007669"/>
    <property type="project" value="InterPro"/>
</dbReference>
<comment type="similarity">
    <text evidence="1">Belongs to the aldehyde dehydrogenase family.</text>
</comment>
<keyword evidence="3" id="KW-0472">Membrane</keyword>
<dbReference type="AlphaFoldDB" id="A0A9W8AP08"/>
<evidence type="ECO:0000313" key="6">
    <source>
        <dbReference type="Proteomes" id="UP001150925"/>
    </source>
</evidence>
<sequence length="615" mass="66900">MSSGASFASLALDQFKPWQLLTLTTLGSVVTGAVLLVTVVYWVWRSTVEALPELPSFQVPTLCEPVKPTDNGADSVRPTLQTAGPEKIYCFDPATGVTLGTVPITPPEEVQAAVDRARQAQQQWCTTTLAERQRLLRALLQFVVDNQAVICRVSARDTGKTFLDAHLGEILTTCEKLTWTIRYGAQALRPSHRETSWMLSYKHAIVEYCPVGVQGAIVSWNYPFHNMLGPIITALFVGNGIVIKASEHVAWSAQLFISQVRQIVARLGYDPEIVQLVLGYKEIGEALVRSNVDHLTFIGSTEVGKMVMANAASNLTPCVLELGGKDCLILRHDCLLDRVLPIAMRGVFQNSGQNCVGIERVIAHRAIYQPFVQAIVSKVKELTQGAPLDEPGVDIGAMTMGNAHIQKLESLLAEAVAHGAQIHTGGERFHHPRFPSGTFFKPTVISGVTPSMRISQEEHFGPLVVIMGPYDTDEELLAVANQCPHGLGSSIFTQDTNRGYEMALKLYTGMCNVNDFGANYLCQSLPFGGVKASGIGRFAGYEGIRGVCALKTITVDRFPRLIFTAIPRVLQYPTLDSHTVGQFSQELAHLFYNGALASKAVAAATLARLGLQTPS</sequence>
<gene>
    <name evidence="5" type="primary">MSC7</name>
    <name evidence="5" type="ORF">IWQ62_004468</name>
</gene>
<evidence type="ECO:0000256" key="2">
    <source>
        <dbReference type="ARBA" id="ARBA00023002"/>
    </source>
</evidence>
<dbReference type="InterPro" id="IPR016162">
    <property type="entry name" value="Ald_DH_N"/>
</dbReference>
<comment type="caution">
    <text evidence="5">The sequence shown here is derived from an EMBL/GenBank/DDBJ whole genome shotgun (WGS) entry which is preliminary data.</text>
</comment>
<dbReference type="Gene3D" id="3.40.605.10">
    <property type="entry name" value="Aldehyde Dehydrogenase, Chain A, domain 1"/>
    <property type="match status" value="1"/>
</dbReference>
<dbReference type="PANTHER" id="PTHR11699">
    <property type="entry name" value="ALDEHYDE DEHYDROGENASE-RELATED"/>
    <property type="match status" value="1"/>
</dbReference>
<dbReference type="InterPro" id="IPR016163">
    <property type="entry name" value="Ald_DH_C"/>
</dbReference>
<feature type="domain" description="Aldehyde dehydrogenase" evidence="4">
    <location>
        <begin position="86"/>
        <end position="553"/>
    </location>
</feature>
<dbReference type="OrthoDB" id="310895at2759"/>
<dbReference type="InterPro" id="IPR015590">
    <property type="entry name" value="Aldehyde_DH_dom"/>
</dbReference>
<dbReference type="Gene3D" id="3.40.309.10">
    <property type="entry name" value="Aldehyde Dehydrogenase, Chain A, domain 2"/>
    <property type="match status" value="1"/>
</dbReference>
<keyword evidence="2" id="KW-0560">Oxidoreductase</keyword>
<dbReference type="InterPro" id="IPR016161">
    <property type="entry name" value="Ald_DH/histidinol_DH"/>
</dbReference>
<organism evidence="5 6">
    <name type="scientific">Dispira parvispora</name>
    <dbReference type="NCBI Taxonomy" id="1520584"/>
    <lineage>
        <taxon>Eukaryota</taxon>
        <taxon>Fungi</taxon>
        <taxon>Fungi incertae sedis</taxon>
        <taxon>Zoopagomycota</taxon>
        <taxon>Kickxellomycotina</taxon>
        <taxon>Dimargaritomycetes</taxon>
        <taxon>Dimargaritales</taxon>
        <taxon>Dimargaritaceae</taxon>
        <taxon>Dispira</taxon>
    </lineage>
</organism>
<reference evidence="5" key="1">
    <citation type="submission" date="2022-07" db="EMBL/GenBank/DDBJ databases">
        <title>Phylogenomic reconstructions and comparative analyses of Kickxellomycotina fungi.</title>
        <authorList>
            <person name="Reynolds N.K."/>
            <person name="Stajich J.E."/>
            <person name="Barry K."/>
            <person name="Grigoriev I.V."/>
            <person name="Crous P."/>
            <person name="Smith M.E."/>
        </authorList>
    </citation>
    <scope>NUCLEOTIDE SEQUENCE</scope>
    <source>
        <strain evidence="5">RSA 1196</strain>
    </source>
</reference>
<name>A0A9W8AP08_9FUNG</name>
<accession>A0A9W8AP08</accession>
<evidence type="ECO:0000259" key="4">
    <source>
        <dbReference type="Pfam" id="PF00171"/>
    </source>
</evidence>
<dbReference type="PROSITE" id="PS00070">
    <property type="entry name" value="ALDEHYDE_DEHYDR_CYS"/>
    <property type="match status" value="1"/>
</dbReference>
<keyword evidence="6" id="KW-1185">Reference proteome</keyword>
<evidence type="ECO:0000313" key="5">
    <source>
        <dbReference type="EMBL" id="KAJ1959805.1"/>
    </source>
</evidence>
<protein>
    <submittedName>
        <fullName evidence="5">Meiotic Sister-Chromatid recombination aldehyde dehydrogenase</fullName>
    </submittedName>
</protein>
<evidence type="ECO:0000256" key="3">
    <source>
        <dbReference type="SAM" id="Phobius"/>
    </source>
</evidence>
<feature type="transmembrane region" description="Helical" evidence="3">
    <location>
        <begin position="20"/>
        <end position="44"/>
    </location>
</feature>